<name>A0ABW2XXE7_9ACTN</name>
<dbReference type="PANTHER" id="PTHR14948:SF25">
    <property type="entry name" value="DUF4190 DOMAIN-CONTAINING PROTEIN"/>
    <property type="match status" value="1"/>
</dbReference>
<evidence type="ECO:0000313" key="7">
    <source>
        <dbReference type="Proteomes" id="UP001597063"/>
    </source>
</evidence>
<comment type="subcellular location">
    <subcellularLocation>
        <location evidence="1">Membrane</location>
    </subcellularLocation>
</comment>
<protein>
    <submittedName>
        <fullName evidence="6">CD225/dispanin family protein</fullName>
    </submittedName>
</protein>
<dbReference type="RefSeq" id="WP_242619743.1">
    <property type="nucleotide sequence ID" value="NZ_CAACUY010000261.1"/>
</dbReference>
<dbReference type="InterPro" id="IPR007593">
    <property type="entry name" value="CD225/Dispanin_fam"/>
</dbReference>
<dbReference type="InterPro" id="IPR051423">
    <property type="entry name" value="CD225/Dispanin"/>
</dbReference>
<evidence type="ECO:0000313" key="6">
    <source>
        <dbReference type="EMBL" id="MFD0690977.1"/>
    </source>
</evidence>
<feature type="transmembrane region" description="Helical" evidence="5">
    <location>
        <begin position="85"/>
        <end position="108"/>
    </location>
</feature>
<keyword evidence="2 5" id="KW-0812">Transmembrane</keyword>
<dbReference type="Pfam" id="PF04505">
    <property type="entry name" value="CD225"/>
    <property type="match status" value="1"/>
</dbReference>
<evidence type="ECO:0000256" key="4">
    <source>
        <dbReference type="ARBA" id="ARBA00023136"/>
    </source>
</evidence>
<keyword evidence="3 5" id="KW-1133">Transmembrane helix</keyword>
<organism evidence="6 7">
    <name type="scientific">Actinomadura fibrosa</name>
    <dbReference type="NCBI Taxonomy" id="111802"/>
    <lineage>
        <taxon>Bacteria</taxon>
        <taxon>Bacillati</taxon>
        <taxon>Actinomycetota</taxon>
        <taxon>Actinomycetes</taxon>
        <taxon>Streptosporangiales</taxon>
        <taxon>Thermomonosporaceae</taxon>
        <taxon>Actinomadura</taxon>
    </lineage>
</organism>
<dbReference type="EMBL" id="JBHTGP010000026">
    <property type="protein sequence ID" value="MFD0690977.1"/>
    <property type="molecule type" value="Genomic_DNA"/>
</dbReference>
<gene>
    <name evidence="6" type="ORF">ACFQZM_41255</name>
</gene>
<dbReference type="PANTHER" id="PTHR14948">
    <property type="entry name" value="NG5"/>
    <property type="match status" value="1"/>
</dbReference>
<sequence length="112" mass="11465">MTIYVYDPAHGMEVLSMSYYPPPSQGGYGGGGTPPPNHLVWAILTTLFCCLPAGIVSIVFAAQVNSKWASGDHAGAISASNNARIWAIVSAAVGAVIGVIYAIVLLAASSNS</sequence>
<proteinExistence type="predicted"/>
<feature type="transmembrane region" description="Helical" evidence="5">
    <location>
        <begin position="39"/>
        <end position="64"/>
    </location>
</feature>
<keyword evidence="7" id="KW-1185">Reference proteome</keyword>
<evidence type="ECO:0000256" key="3">
    <source>
        <dbReference type="ARBA" id="ARBA00022989"/>
    </source>
</evidence>
<dbReference type="Proteomes" id="UP001597063">
    <property type="component" value="Unassembled WGS sequence"/>
</dbReference>
<comment type="caution">
    <text evidence="6">The sequence shown here is derived from an EMBL/GenBank/DDBJ whole genome shotgun (WGS) entry which is preliminary data.</text>
</comment>
<evidence type="ECO:0000256" key="1">
    <source>
        <dbReference type="ARBA" id="ARBA00004370"/>
    </source>
</evidence>
<reference evidence="7" key="1">
    <citation type="journal article" date="2019" name="Int. J. Syst. Evol. Microbiol.">
        <title>The Global Catalogue of Microorganisms (GCM) 10K type strain sequencing project: providing services to taxonomists for standard genome sequencing and annotation.</title>
        <authorList>
            <consortium name="The Broad Institute Genomics Platform"/>
            <consortium name="The Broad Institute Genome Sequencing Center for Infectious Disease"/>
            <person name="Wu L."/>
            <person name="Ma J."/>
        </authorList>
    </citation>
    <scope>NUCLEOTIDE SEQUENCE [LARGE SCALE GENOMIC DNA]</scope>
    <source>
        <strain evidence="7">JCM 9371</strain>
    </source>
</reference>
<accession>A0ABW2XXE7</accession>
<keyword evidence="4 5" id="KW-0472">Membrane</keyword>
<evidence type="ECO:0000256" key="5">
    <source>
        <dbReference type="SAM" id="Phobius"/>
    </source>
</evidence>
<evidence type="ECO:0000256" key="2">
    <source>
        <dbReference type="ARBA" id="ARBA00022692"/>
    </source>
</evidence>